<accession>A0ABQ2ZQ29</accession>
<organism evidence="1 2">
    <name type="scientific">Rhodanobacter panaciterrae</name>
    <dbReference type="NCBI Taxonomy" id="490572"/>
    <lineage>
        <taxon>Bacteria</taxon>
        <taxon>Pseudomonadati</taxon>
        <taxon>Pseudomonadota</taxon>
        <taxon>Gammaproteobacteria</taxon>
        <taxon>Lysobacterales</taxon>
        <taxon>Rhodanobacteraceae</taxon>
        <taxon>Rhodanobacter</taxon>
    </lineage>
</organism>
<keyword evidence="2" id="KW-1185">Reference proteome</keyword>
<comment type="caution">
    <text evidence="1">The sequence shown here is derived from an EMBL/GenBank/DDBJ whole genome shotgun (WGS) entry which is preliminary data.</text>
</comment>
<dbReference type="EMBL" id="BMXT01000001">
    <property type="protein sequence ID" value="GGY21465.1"/>
    <property type="molecule type" value="Genomic_DNA"/>
</dbReference>
<gene>
    <name evidence="1" type="ORF">GCM10008098_12830</name>
</gene>
<dbReference type="Proteomes" id="UP000621898">
    <property type="component" value="Unassembled WGS sequence"/>
</dbReference>
<evidence type="ECO:0000313" key="1">
    <source>
        <dbReference type="EMBL" id="GGY21465.1"/>
    </source>
</evidence>
<evidence type="ECO:0000313" key="2">
    <source>
        <dbReference type="Proteomes" id="UP000621898"/>
    </source>
</evidence>
<protein>
    <recommendedName>
        <fullName evidence="3">Transposase</fullName>
    </recommendedName>
</protein>
<sequence>MLAVSCHLRKTVILAQCDVHAAYDHRAITEAALHRYERTHILDDNTHAPEQLDAYDTRLGQQA</sequence>
<reference evidence="2" key="1">
    <citation type="journal article" date="2019" name="Int. J. Syst. Evol. Microbiol.">
        <title>The Global Catalogue of Microorganisms (GCM) 10K type strain sequencing project: providing services to taxonomists for standard genome sequencing and annotation.</title>
        <authorList>
            <consortium name="The Broad Institute Genomics Platform"/>
            <consortium name="The Broad Institute Genome Sequencing Center for Infectious Disease"/>
            <person name="Wu L."/>
            <person name="Ma J."/>
        </authorList>
    </citation>
    <scope>NUCLEOTIDE SEQUENCE [LARGE SCALE GENOMIC DNA]</scope>
    <source>
        <strain evidence="2">KCTC 22232</strain>
    </source>
</reference>
<evidence type="ECO:0008006" key="3">
    <source>
        <dbReference type="Google" id="ProtNLM"/>
    </source>
</evidence>
<proteinExistence type="predicted"/>
<name>A0ABQ2ZQ29_9GAMM</name>